<reference evidence="2 3" key="1">
    <citation type="submission" date="2015-01" db="EMBL/GenBank/DDBJ databases">
        <title>Genome sequencing of Jeotgalibacillus soli.</title>
        <authorList>
            <person name="Goh K.M."/>
            <person name="Chan K.-G."/>
            <person name="Yaakop A.S."/>
            <person name="Ee R."/>
            <person name="Gan H.M."/>
            <person name="Chan C.S."/>
        </authorList>
    </citation>
    <scope>NUCLEOTIDE SEQUENCE [LARGE SCALE GENOMIC DNA]</scope>
    <source>
        <strain evidence="2 3">P9</strain>
    </source>
</reference>
<keyword evidence="1" id="KW-0472">Membrane</keyword>
<feature type="transmembrane region" description="Helical" evidence="1">
    <location>
        <begin position="61"/>
        <end position="80"/>
    </location>
</feature>
<keyword evidence="1" id="KW-1133">Transmembrane helix</keyword>
<accession>A0A0C2VSW5</accession>
<evidence type="ECO:0000256" key="1">
    <source>
        <dbReference type="SAM" id="Phobius"/>
    </source>
</evidence>
<dbReference type="STRING" id="889306.KP78_03670"/>
<dbReference type="RefSeq" id="WP_041085769.1">
    <property type="nucleotide sequence ID" value="NZ_JXRP01000006.1"/>
</dbReference>
<keyword evidence="1" id="KW-0812">Transmembrane</keyword>
<keyword evidence="3" id="KW-1185">Reference proteome</keyword>
<dbReference type="EMBL" id="JXRP01000006">
    <property type="protein sequence ID" value="KIL51997.1"/>
    <property type="molecule type" value="Genomic_DNA"/>
</dbReference>
<dbReference type="AlphaFoldDB" id="A0A0C2VSW5"/>
<dbReference type="PATRIC" id="fig|889306.3.peg.369"/>
<proteinExistence type="predicted"/>
<evidence type="ECO:0000313" key="2">
    <source>
        <dbReference type="EMBL" id="KIL51997.1"/>
    </source>
</evidence>
<feature type="transmembrane region" description="Helical" evidence="1">
    <location>
        <begin position="6"/>
        <end position="24"/>
    </location>
</feature>
<sequence length="138" mass="15168">MSIWLLFFLYANFLFASFTYGFLYRRRKLIGFHLGMNIAMMAGGGLALTTGVLLINRFPLHYVEITVAATIIGMVSGSLFGGMFDYQTLLSGYINGLISGLMAPMIGAAAASSLPFIFLLEIFFLSSFVILMMSSKFP</sequence>
<evidence type="ECO:0000313" key="3">
    <source>
        <dbReference type="Proteomes" id="UP000031938"/>
    </source>
</evidence>
<organism evidence="2 3">
    <name type="scientific">Jeotgalibacillus soli</name>
    <dbReference type="NCBI Taxonomy" id="889306"/>
    <lineage>
        <taxon>Bacteria</taxon>
        <taxon>Bacillati</taxon>
        <taxon>Bacillota</taxon>
        <taxon>Bacilli</taxon>
        <taxon>Bacillales</taxon>
        <taxon>Caryophanaceae</taxon>
        <taxon>Jeotgalibacillus</taxon>
    </lineage>
</organism>
<protein>
    <submittedName>
        <fullName evidence="2">Uncharacterized protein</fullName>
    </submittedName>
</protein>
<comment type="caution">
    <text evidence="2">The sequence shown here is derived from an EMBL/GenBank/DDBJ whole genome shotgun (WGS) entry which is preliminary data.</text>
</comment>
<feature type="transmembrane region" description="Helical" evidence="1">
    <location>
        <begin position="36"/>
        <end position="55"/>
    </location>
</feature>
<feature type="transmembrane region" description="Helical" evidence="1">
    <location>
        <begin position="116"/>
        <end position="134"/>
    </location>
</feature>
<dbReference type="Proteomes" id="UP000031938">
    <property type="component" value="Unassembled WGS sequence"/>
</dbReference>
<dbReference type="OrthoDB" id="2629631at2"/>
<name>A0A0C2VSW5_9BACL</name>
<gene>
    <name evidence="2" type="ORF">KP78_03670</name>
</gene>
<feature type="transmembrane region" description="Helical" evidence="1">
    <location>
        <begin position="92"/>
        <end position="110"/>
    </location>
</feature>